<dbReference type="Proteomes" id="UP001597094">
    <property type="component" value="Unassembled WGS sequence"/>
</dbReference>
<evidence type="ECO:0000313" key="2">
    <source>
        <dbReference type="Proteomes" id="UP001597094"/>
    </source>
</evidence>
<proteinExistence type="predicted"/>
<protein>
    <submittedName>
        <fullName evidence="1">Uncharacterized protein</fullName>
    </submittedName>
</protein>
<sequence length="426" mass="48889">MKHSLLFTLVFTILFFGCDGEKEQPQPIPIQPVPVKEAPQPLPDFQFSLKVMPSYASIEEAELIVSEQGGKVLLDTLVSTFREHTLKVRTLEKHFLVTTVSYNKSTDIIEMYSYLQVSPNNWELLPNDRFRYLNQPNSPSSERAKLNYVNTPYIPDGTSYFASSFGSGSGSSMYDYASSTIEQEYEKHSSNFTYLVIPSRQLFKIKEVQSNDASVDLTEMNSAQKSLFKTTPNLKKLGVNLFGYPIADDYNNFLWLYSSSIPELHGRFDIIYPTSQIHQYKLATTWTDATSNLYEYYSLADSVPTHLAFIDDSFLKVNSRSFDNLDVQFLKDQPTYYASTWMDDESKIYWMIYAPPTTTTFNPKEYITSLNSSLLKHRNTADLALVNLTVEKADNLSHQLFFDNVFTPELKRKKAIGLSRKFIKKM</sequence>
<gene>
    <name evidence="1" type="ORF">ACFQ2O_05210</name>
</gene>
<evidence type="ECO:0000313" key="1">
    <source>
        <dbReference type="EMBL" id="MFD1185600.1"/>
    </source>
</evidence>
<reference evidence="2" key="1">
    <citation type="journal article" date="2019" name="Int. J. Syst. Evol. Microbiol.">
        <title>The Global Catalogue of Microorganisms (GCM) 10K type strain sequencing project: providing services to taxonomists for standard genome sequencing and annotation.</title>
        <authorList>
            <consortium name="The Broad Institute Genomics Platform"/>
            <consortium name="The Broad Institute Genome Sequencing Center for Infectious Disease"/>
            <person name="Wu L."/>
            <person name="Ma J."/>
        </authorList>
    </citation>
    <scope>NUCLEOTIDE SEQUENCE [LARGE SCALE GENOMIC DNA]</scope>
    <source>
        <strain evidence="2">JCM 31319</strain>
    </source>
</reference>
<comment type="caution">
    <text evidence="1">The sequence shown here is derived from an EMBL/GenBank/DDBJ whole genome shotgun (WGS) entry which is preliminary data.</text>
</comment>
<dbReference type="EMBL" id="JBHTLD010000028">
    <property type="protein sequence ID" value="MFD1185600.1"/>
    <property type="molecule type" value="Genomic_DNA"/>
</dbReference>
<name>A0ABW3SPY8_9BACT</name>
<keyword evidence="2" id="KW-1185">Reference proteome</keyword>
<accession>A0ABW3SPY8</accession>
<organism evidence="1 2">
    <name type="scientific">Pontibacter rugosus</name>
    <dbReference type="NCBI Taxonomy" id="1745966"/>
    <lineage>
        <taxon>Bacteria</taxon>
        <taxon>Pseudomonadati</taxon>
        <taxon>Bacteroidota</taxon>
        <taxon>Cytophagia</taxon>
        <taxon>Cytophagales</taxon>
        <taxon>Hymenobacteraceae</taxon>
        <taxon>Pontibacter</taxon>
    </lineage>
</organism>
<dbReference type="RefSeq" id="WP_377523447.1">
    <property type="nucleotide sequence ID" value="NZ_JBHTLD010000028.1"/>
</dbReference>
<dbReference type="PROSITE" id="PS51257">
    <property type="entry name" value="PROKAR_LIPOPROTEIN"/>
    <property type="match status" value="1"/>
</dbReference>